<dbReference type="VEuPathDB" id="FungiDB:BO72DRAFT_29362"/>
<accession>A0A8G1RIK8</accession>
<reference evidence="1 2" key="1">
    <citation type="submission" date="2018-02" db="EMBL/GenBank/DDBJ databases">
        <title>The genomes of Aspergillus section Nigri reveals drivers in fungal speciation.</title>
        <authorList>
            <consortium name="DOE Joint Genome Institute"/>
            <person name="Vesth T.C."/>
            <person name="Nybo J."/>
            <person name="Theobald S."/>
            <person name="Brandl J."/>
            <person name="Frisvad J.C."/>
            <person name="Nielsen K.F."/>
            <person name="Lyhne E.K."/>
            <person name="Kogle M.E."/>
            <person name="Kuo A."/>
            <person name="Riley R."/>
            <person name="Clum A."/>
            <person name="Nolan M."/>
            <person name="Lipzen A."/>
            <person name="Salamov A."/>
            <person name="Henrissat B."/>
            <person name="Wiebenga A."/>
            <person name="De vries R.P."/>
            <person name="Grigoriev I.V."/>
            <person name="Mortensen U.H."/>
            <person name="Andersen M.R."/>
            <person name="Baker S.E."/>
        </authorList>
    </citation>
    <scope>NUCLEOTIDE SEQUENCE [LARGE SCALE GENOMIC DNA]</scope>
    <source>
        <strain evidence="1 2">CBS 313.89</strain>
    </source>
</reference>
<gene>
    <name evidence="1" type="ORF">BO72DRAFT_29362</name>
</gene>
<dbReference type="RefSeq" id="XP_040795103.1">
    <property type="nucleotide sequence ID" value="XM_040940375.1"/>
</dbReference>
<keyword evidence="2" id="KW-1185">Reference proteome</keyword>
<organism evidence="1 2">
    <name type="scientific">Aspergillus fijiensis CBS 313.89</name>
    <dbReference type="NCBI Taxonomy" id="1448319"/>
    <lineage>
        <taxon>Eukaryota</taxon>
        <taxon>Fungi</taxon>
        <taxon>Dikarya</taxon>
        <taxon>Ascomycota</taxon>
        <taxon>Pezizomycotina</taxon>
        <taxon>Eurotiomycetes</taxon>
        <taxon>Eurotiomycetidae</taxon>
        <taxon>Eurotiales</taxon>
        <taxon>Aspergillaceae</taxon>
        <taxon>Aspergillus</taxon>
    </lineage>
</organism>
<sequence>MFRGIKNMTTVCSLSWCLVQLWIAISSLALVNVTAYPGPDAFPSPFMLALFRMAAPTASKLAPMVKRGAATEVSVALGVLGLLDEMDNSRKAFSS</sequence>
<dbReference type="OrthoDB" id="10290333at2759"/>
<name>A0A8G1RIK8_9EURO</name>
<proteinExistence type="predicted"/>
<dbReference type="GeneID" id="63857708"/>
<dbReference type="Proteomes" id="UP000249789">
    <property type="component" value="Unassembled WGS sequence"/>
</dbReference>
<dbReference type="AlphaFoldDB" id="A0A8G1RIK8"/>
<evidence type="ECO:0000313" key="2">
    <source>
        <dbReference type="Proteomes" id="UP000249789"/>
    </source>
</evidence>
<protein>
    <submittedName>
        <fullName evidence="1">Uncharacterized protein</fullName>
    </submittedName>
</protein>
<evidence type="ECO:0000313" key="1">
    <source>
        <dbReference type="EMBL" id="RAK71091.1"/>
    </source>
</evidence>
<dbReference type="EMBL" id="KZ824735">
    <property type="protein sequence ID" value="RAK71091.1"/>
    <property type="molecule type" value="Genomic_DNA"/>
</dbReference>